<keyword evidence="5" id="KW-1185">Reference proteome</keyword>
<evidence type="ECO:0000313" key="4">
    <source>
        <dbReference type="EMBL" id="KAK7196363.1"/>
    </source>
</evidence>
<comment type="caution">
    <text evidence="4">The sequence shown here is derived from an EMBL/GenBank/DDBJ whole genome shotgun (WGS) entry which is preliminary data.</text>
</comment>
<name>A0AAW0EQ81_9TRYP</name>
<reference evidence="4 5" key="1">
    <citation type="journal article" date="2021" name="MBio">
        <title>A New Model Trypanosomatid, Novymonas esmeraldas: Genomic Perception of Its 'Candidatus Pandoraea novymonadis' Endosymbiont.</title>
        <authorList>
            <person name="Zakharova A."/>
            <person name="Saura A."/>
            <person name="Butenko A."/>
            <person name="Podesvova L."/>
            <person name="Warmusova S."/>
            <person name="Kostygov A.Y."/>
            <person name="Nenarokova A."/>
            <person name="Lukes J."/>
            <person name="Opperdoes F.R."/>
            <person name="Yurchenko V."/>
        </authorList>
    </citation>
    <scope>NUCLEOTIDE SEQUENCE [LARGE SCALE GENOMIC DNA]</scope>
    <source>
        <strain evidence="4 5">E262AT.01</strain>
    </source>
</reference>
<dbReference type="AlphaFoldDB" id="A0AAW0EQ81"/>
<keyword evidence="3" id="KW-0460">Magnesium</keyword>
<dbReference type="Gene3D" id="3.40.50.1000">
    <property type="entry name" value="HAD superfamily/HAD-like"/>
    <property type="match status" value="1"/>
</dbReference>
<dbReference type="GO" id="GO:0016787">
    <property type="term" value="F:hydrolase activity"/>
    <property type="evidence" value="ECO:0007669"/>
    <property type="project" value="UniProtKB-KW"/>
</dbReference>
<dbReference type="SUPFAM" id="SSF56784">
    <property type="entry name" value="HAD-like"/>
    <property type="match status" value="1"/>
</dbReference>
<dbReference type="PROSITE" id="PS01228">
    <property type="entry name" value="COF_1"/>
    <property type="match status" value="1"/>
</dbReference>
<comment type="cofactor">
    <cofactor evidence="1">
        <name>Mg(2+)</name>
        <dbReference type="ChEBI" id="CHEBI:18420"/>
    </cofactor>
</comment>
<dbReference type="InterPro" id="IPR036412">
    <property type="entry name" value="HAD-like_sf"/>
</dbReference>
<dbReference type="Gene3D" id="3.30.1240.10">
    <property type="match status" value="1"/>
</dbReference>
<sequence length="355" mass="39279">MLRTASLRAAKVAGGAAAAANPGTFRFVASDMDGTVLSPHHTLSEYTAETLRRLTQDHHVPFIFATGRVYADVAAINQHMQRFFQERRLQLPPVPSTPWARTPTYIITSNGAVAHDAETGSLVLERALDPGVVRELYHLLPRSETRINTGIIQGEHWFYRMDWEEMLQFHRESGYRYRVLQHIPELGVAKGSAGTTNTATTIAAASSSSCAVEGDLAHVHKVFFSSWDRPLLEKLESLLQQRYGDHLTVTFSAAYNVDITAKGVTKASALEQLFTTMPPLPHETASSATPEQRLKATVAFGDDLNDAAMLSGVGRGYIMGNCNPQLRQRCPQLEVIETNAHDAVARKLRELFRLE</sequence>
<protein>
    <submittedName>
        <fullName evidence="4">Haloacid dehalogenase-like hydrolase/Sucrose-6F-phosphate phosphohydrolase</fullName>
    </submittedName>
</protein>
<keyword evidence="2 4" id="KW-0378">Hydrolase</keyword>
<evidence type="ECO:0000256" key="2">
    <source>
        <dbReference type="ARBA" id="ARBA00022801"/>
    </source>
</evidence>
<evidence type="ECO:0000313" key="5">
    <source>
        <dbReference type="Proteomes" id="UP001430356"/>
    </source>
</evidence>
<dbReference type="PANTHER" id="PTHR47267:SF4">
    <property type="entry name" value="PYRIDOXAL PHOSPHATE PHOSPHATASE YIGL"/>
    <property type="match status" value="1"/>
</dbReference>
<evidence type="ECO:0000256" key="3">
    <source>
        <dbReference type="ARBA" id="ARBA00022842"/>
    </source>
</evidence>
<dbReference type="InterPro" id="IPR023214">
    <property type="entry name" value="HAD_sf"/>
</dbReference>
<evidence type="ECO:0000256" key="1">
    <source>
        <dbReference type="ARBA" id="ARBA00001946"/>
    </source>
</evidence>
<gene>
    <name evidence="4" type="ORF">NESM_000572700</name>
</gene>
<organism evidence="4 5">
    <name type="scientific">Novymonas esmeraldas</name>
    <dbReference type="NCBI Taxonomy" id="1808958"/>
    <lineage>
        <taxon>Eukaryota</taxon>
        <taxon>Discoba</taxon>
        <taxon>Euglenozoa</taxon>
        <taxon>Kinetoplastea</taxon>
        <taxon>Metakinetoplastina</taxon>
        <taxon>Trypanosomatida</taxon>
        <taxon>Trypanosomatidae</taxon>
        <taxon>Novymonas</taxon>
    </lineage>
</organism>
<dbReference type="Pfam" id="PF08282">
    <property type="entry name" value="Hydrolase_3"/>
    <property type="match status" value="1"/>
</dbReference>
<dbReference type="PANTHER" id="PTHR47267">
    <property type="match status" value="1"/>
</dbReference>
<dbReference type="Proteomes" id="UP001430356">
    <property type="component" value="Unassembled WGS sequence"/>
</dbReference>
<dbReference type="EMBL" id="JAECZO010000074">
    <property type="protein sequence ID" value="KAK7196363.1"/>
    <property type="molecule type" value="Genomic_DNA"/>
</dbReference>
<proteinExistence type="predicted"/>
<accession>A0AAW0EQ81</accession>